<evidence type="ECO:0000313" key="2">
    <source>
        <dbReference type="EMBL" id="HIQ83608.1"/>
    </source>
</evidence>
<proteinExistence type="predicted"/>
<dbReference type="GO" id="GO:0003677">
    <property type="term" value="F:DNA binding"/>
    <property type="evidence" value="ECO:0007669"/>
    <property type="project" value="InterPro"/>
</dbReference>
<dbReference type="Gene3D" id="1.10.260.40">
    <property type="entry name" value="lambda repressor-like DNA-binding domains"/>
    <property type="match status" value="1"/>
</dbReference>
<name>A0A9D0ZND6_9FIRM</name>
<dbReference type="Proteomes" id="UP000824260">
    <property type="component" value="Unassembled WGS sequence"/>
</dbReference>
<dbReference type="InterPro" id="IPR010982">
    <property type="entry name" value="Lambda_DNA-bd_dom_sf"/>
</dbReference>
<dbReference type="PROSITE" id="PS50943">
    <property type="entry name" value="HTH_CROC1"/>
    <property type="match status" value="1"/>
</dbReference>
<reference evidence="2" key="1">
    <citation type="submission" date="2020-10" db="EMBL/GenBank/DDBJ databases">
        <authorList>
            <person name="Gilroy R."/>
        </authorList>
    </citation>
    <scope>NUCLEOTIDE SEQUENCE</scope>
    <source>
        <strain evidence="2">ChiSjej6B24-2974</strain>
    </source>
</reference>
<dbReference type="InterPro" id="IPR015927">
    <property type="entry name" value="Peptidase_S24_S26A/B/C"/>
</dbReference>
<dbReference type="Gene3D" id="2.10.109.10">
    <property type="entry name" value="Umud Fragment, subunit A"/>
    <property type="match status" value="1"/>
</dbReference>
<accession>A0A9D0ZND6</accession>
<dbReference type="AlphaFoldDB" id="A0A9D0ZND6"/>
<feature type="domain" description="HTH cro/C1-type" evidence="1">
    <location>
        <begin position="8"/>
        <end position="65"/>
    </location>
</feature>
<dbReference type="CDD" id="cd00093">
    <property type="entry name" value="HTH_XRE"/>
    <property type="match status" value="1"/>
</dbReference>
<protein>
    <submittedName>
        <fullName evidence="2">LexA family transcriptional regulator</fullName>
    </submittedName>
</protein>
<dbReference type="SUPFAM" id="SSF51306">
    <property type="entry name" value="LexA/Signal peptidase"/>
    <property type="match status" value="1"/>
</dbReference>
<evidence type="ECO:0000313" key="3">
    <source>
        <dbReference type="Proteomes" id="UP000824260"/>
    </source>
</evidence>
<dbReference type="InterPro" id="IPR036286">
    <property type="entry name" value="LexA/Signal_pep-like_sf"/>
</dbReference>
<dbReference type="EMBL" id="DVFZ01000103">
    <property type="protein sequence ID" value="HIQ83608.1"/>
    <property type="molecule type" value="Genomic_DNA"/>
</dbReference>
<dbReference type="InterPro" id="IPR001387">
    <property type="entry name" value="Cro/C1-type_HTH"/>
</dbReference>
<evidence type="ECO:0000259" key="1">
    <source>
        <dbReference type="PROSITE" id="PS50943"/>
    </source>
</evidence>
<gene>
    <name evidence="2" type="ORF">IAA52_10970</name>
</gene>
<dbReference type="SMART" id="SM00530">
    <property type="entry name" value="HTH_XRE"/>
    <property type="match status" value="1"/>
</dbReference>
<dbReference type="SUPFAM" id="SSF47413">
    <property type="entry name" value="lambda repressor-like DNA-binding domains"/>
    <property type="match status" value="1"/>
</dbReference>
<comment type="caution">
    <text evidence="2">The sequence shown here is derived from an EMBL/GenBank/DDBJ whole genome shotgun (WGS) entry which is preliminary data.</text>
</comment>
<dbReference type="Pfam" id="PF01381">
    <property type="entry name" value="HTH_3"/>
    <property type="match status" value="1"/>
</dbReference>
<reference evidence="2" key="2">
    <citation type="journal article" date="2021" name="PeerJ">
        <title>Extensive microbial diversity within the chicken gut microbiome revealed by metagenomics and culture.</title>
        <authorList>
            <person name="Gilroy R."/>
            <person name="Ravi A."/>
            <person name="Getino M."/>
            <person name="Pursley I."/>
            <person name="Horton D.L."/>
            <person name="Alikhan N.F."/>
            <person name="Baker D."/>
            <person name="Gharbi K."/>
            <person name="Hall N."/>
            <person name="Watson M."/>
            <person name="Adriaenssens E.M."/>
            <person name="Foster-Nyarko E."/>
            <person name="Jarju S."/>
            <person name="Secka A."/>
            <person name="Antonio M."/>
            <person name="Oren A."/>
            <person name="Chaudhuri R.R."/>
            <person name="La Ragione R."/>
            <person name="Hildebrand F."/>
            <person name="Pallen M.J."/>
        </authorList>
    </citation>
    <scope>NUCLEOTIDE SEQUENCE</scope>
    <source>
        <strain evidence="2">ChiSjej6B24-2974</strain>
    </source>
</reference>
<sequence length="229" mass="25170">MSRLGETIRSARIQAKMTEKALAKKCGMAEGVIKDIESGRRIVSDGQAQRILKILGVENPVSAELEVAQEPEVPLRPRPRPYKLPVSEPETRQEGDGAAWLDALGGVVKRVPVTDEDSTVIDHVLVPIVGGKIEGGAPDKVFYFRCPDDALRGYRIHAGDLLLCVPTQKVEDGAISLFLLNGKRAARKANKMDGNRIHLQSYDREFASQTLPAAEARVLARCVKLERRL</sequence>
<dbReference type="Pfam" id="PF00717">
    <property type="entry name" value="Peptidase_S24"/>
    <property type="match status" value="1"/>
</dbReference>
<organism evidence="2 3">
    <name type="scientific">Candidatus Pullichristensenella stercorigallinarum</name>
    <dbReference type="NCBI Taxonomy" id="2840909"/>
    <lineage>
        <taxon>Bacteria</taxon>
        <taxon>Bacillati</taxon>
        <taxon>Bacillota</taxon>
        <taxon>Clostridia</taxon>
        <taxon>Candidatus Pullichristensenella</taxon>
    </lineage>
</organism>